<evidence type="ECO:0000313" key="2">
    <source>
        <dbReference type="Proteomes" id="UP000009222"/>
    </source>
</evidence>
<reference evidence="1 2" key="2">
    <citation type="journal article" date="2011" name="ISME J.">
        <title>RNA-seq reveals cooperative metabolic interactions between two termite-gut spirochete species in co-culture.</title>
        <authorList>
            <person name="Rosenthal A.Z."/>
            <person name="Matson E.G."/>
            <person name="Eldar A."/>
            <person name="Leadbetter J.R."/>
        </authorList>
    </citation>
    <scope>NUCLEOTIDE SEQUENCE [LARGE SCALE GENOMIC DNA]</scope>
    <source>
        <strain evidence="2">ATCC BAA-888 / DSM 13862 / ZAS-9</strain>
    </source>
</reference>
<dbReference type="Proteomes" id="UP000009222">
    <property type="component" value="Chromosome"/>
</dbReference>
<dbReference type="InParanoid" id="F5Y7P4"/>
<dbReference type="eggNOG" id="ENOG5030WQU">
    <property type="taxonomic scope" value="Bacteria"/>
</dbReference>
<reference evidence="2" key="1">
    <citation type="submission" date="2009-12" db="EMBL/GenBank/DDBJ databases">
        <title>Complete sequence of Treponema azotonutricium strain ZAS-9.</title>
        <authorList>
            <person name="Tetu S.G."/>
            <person name="Matson E."/>
            <person name="Ren Q."/>
            <person name="Seshadri R."/>
            <person name="Elbourne L."/>
            <person name="Hassan K.A."/>
            <person name="Durkin A."/>
            <person name="Radune D."/>
            <person name="Mohamoud Y."/>
            <person name="Shay R."/>
            <person name="Jin S."/>
            <person name="Zhang X."/>
            <person name="Lucey K."/>
            <person name="Ballor N.R."/>
            <person name="Ottesen E."/>
            <person name="Rosenthal R."/>
            <person name="Allen A."/>
            <person name="Leadbetter J.R."/>
            <person name="Paulsen I.T."/>
        </authorList>
    </citation>
    <scope>NUCLEOTIDE SEQUENCE [LARGE SCALE GENOMIC DNA]</scope>
    <source>
        <strain evidence="2">ATCC BAA-888 / DSM 13862 / ZAS-9</strain>
    </source>
</reference>
<dbReference type="KEGG" id="taz:TREAZ_1034"/>
<dbReference type="EMBL" id="CP001841">
    <property type="protein sequence ID" value="AEF83151.1"/>
    <property type="molecule type" value="Genomic_DNA"/>
</dbReference>
<proteinExistence type="predicted"/>
<sequence length="96" mass="10476">MNKIYRGQSALRITVKTFTDLEGIEGAVIKYRKPDGSTGEFAAGVGDMAKGVIFHEVIEGEIDRAGWWTFWAFITFGDGRTAAGGAAKVFIWTEGK</sequence>
<gene>
    <name evidence="1" type="ordered locus">TREAZ_1034</name>
</gene>
<dbReference type="OrthoDB" id="361776at2"/>
<accession>F5Y7P4</accession>
<name>F5Y7P4_LEAAZ</name>
<dbReference type="AlphaFoldDB" id="F5Y7P4"/>
<keyword evidence="2" id="KW-1185">Reference proteome</keyword>
<dbReference type="RefSeq" id="WP_015710954.1">
    <property type="nucleotide sequence ID" value="NC_015577.1"/>
</dbReference>
<evidence type="ECO:0000313" key="1">
    <source>
        <dbReference type="EMBL" id="AEF83151.1"/>
    </source>
</evidence>
<dbReference type="HOGENOM" id="CLU_2358842_0_0_12"/>
<dbReference type="STRING" id="545695.TREAZ_1034"/>
<protein>
    <submittedName>
        <fullName evidence="1">Uncharacterized protein</fullName>
    </submittedName>
</protein>
<organism evidence="1 2">
    <name type="scientific">Leadbettera azotonutricia (strain ATCC BAA-888 / DSM 13862 / ZAS-9)</name>
    <name type="common">Treponema azotonutricium</name>
    <dbReference type="NCBI Taxonomy" id="545695"/>
    <lineage>
        <taxon>Bacteria</taxon>
        <taxon>Pseudomonadati</taxon>
        <taxon>Spirochaetota</taxon>
        <taxon>Spirochaetia</taxon>
        <taxon>Spirochaetales</taxon>
        <taxon>Breznakiellaceae</taxon>
        <taxon>Leadbettera</taxon>
    </lineage>
</organism>